<evidence type="ECO:0000313" key="3">
    <source>
        <dbReference type="Proteomes" id="UP000244225"/>
    </source>
</evidence>
<dbReference type="RefSeq" id="WP_281259494.1">
    <property type="nucleotide sequence ID" value="NZ_QBKI01000002.1"/>
</dbReference>
<dbReference type="Proteomes" id="UP000244225">
    <property type="component" value="Unassembled WGS sequence"/>
</dbReference>
<reference evidence="2 3" key="1">
    <citation type="submission" date="2018-04" db="EMBL/GenBank/DDBJ databases">
        <title>Genomic Encyclopedia of Archaeal and Bacterial Type Strains, Phase II (KMG-II): from individual species to whole genera.</title>
        <authorList>
            <person name="Goeker M."/>
        </authorList>
    </citation>
    <scope>NUCLEOTIDE SEQUENCE [LARGE SCALE GENOMIC DNA]</scope>
    <source>
        <strain evidence="2 3">DSM 100162</strain>
    </source>
</reference>
<feature type="transmembrane region" description="Helical" evidence="1">
    <location>
        <begin position="19"/>
        <end position="37"/>
    </location>
</feature>
<evidence type="ECO:0000313" key="2">
    <source>
        <dbReference type="EMBL" id="PTX21422.1"/>
    </source>
</evidence>
<keyword evidence="1" id="KW-0472">Membrane</keyword>
<keyword evidence="1" id="KW-0812">Transmembrane</keyword>
<evidence type="ECO:0000256" key="1">
    <source>
        <dbReference type="SAM" id="Phobius"/>
    </source>
</evidence>
<dbReference type="AlphaFoldDB" id="A0A2T5YQ40"/>
<proteinExistence type="predicted"/>
<sequence length="43" mass="4967">MKECCRTGDEQPDSRKKPWLKWLLYLAIALALGVVLFEQITTT</sequence>
<protein>
    <submittedName>
        <fullName evidence="2">Uncharacterized protein</fullName>
    </submittedName>
</protein>
<accession>A0A2T5YQ40</accession>
<keyword evidence="1" id="KW-1133">Transmembrane helix</keyword>
<organism evidence="2 3">
    <name type="scientific">Pontibacter mucosus</name>
    <dbReference type="NCBI Taxonomy" id="1649266"/>
    <lineage>
        <taxon>Bacteria</taxon>
        <taxon>Pseudomonadati</taxon>
        <taxon>Bacteroidota</taxon>
        <taxon>Cytophagia</taxon>
        <taxon>Cytophagales</taxon>
        <taxon>Hymenobacteraceae</taxon>
        <taxon>Pontibacter</taxon>
    </lineage>
</organism>
<keyword evidence="3" id="KW-1185">Reference proteome</keyword>
<name>A0A2T5YQ40_9BACT</name>
<dbReference type="EMBL" id="QBKI01000002">
    <property type="protein sequence ID" value="PTX21422.1"/>
    <property type="molecule type" value="Genomic_DNA"/>
</dbReference>
<comment type="caution">
    <text evidence="2">The sequence shown here is derived from an EMBL/GenBank/DDBJ whole genome shotgun (WGS) entry which is preliminary data.</text>
</comment>
<gene>
    <name evidence="2" type="ORF">C8N40_102398</name>
</gene>